<name>A0ABP2ATN4_SARVE</name>
<keyword evidence="1 3" id="KW-0560">Oxidoreductase</keyword>
<dbReference type="EC" id="1.8.1.9" evidence="3"/>
<proteinExistence type="predicted"/>
<evidence type="ECO:0000256" key="1">
    <source>
        <dbReference type="ARBA" id="ARBA00023002"/>
    </source>
</evidence>
<evidence type="ECO:0000313" key="3">
    <source>
        <dbReference type="EMBL" id="CUO05239.1"/>
    </source>
</evidence>
<dbReference type="EMBL" id="CYZR01000005">
    <property type="protein sequence ID" value="CUO05239.1"/>
    <property type="molecule type" value="Genomic_DNA"/>
</dbReference>
<dbReference type="InterPro" id="IPR036188">
    <property type="entry name" value="FAD/NAD-bd_sf"/>
</dbReference>
<feature type="domain" description="FAD/NAD(P)-binding" evidence="2">
    <location>
        <begin position="8"/>
        <end position="294"/>
    </location>
</feature>
<accession>A0ABP2ATN4</accession>
<organism evidence="3 4">
    <name type="scientific">Sarcina ventriculi</name>
    <name type="common">Clostridium ventriculi</name>
    <dbReference type="NCBI Taxonomy" id="1267"/>
    <lineage>
        <taxon>Bacteria</taxon>
        <taxon>Bacillati</taxon>
        <taxon>Bacillota</taxon>
        <taxon>Clostridia</taxon>
        <taxon>Eubacteriales</taxon>
        <taxon>Clostridiaceae</taxon>
        <taxon>Sarcina</taxon>
    </lineage>
</organism>
<dbReference type="Pfam" id="PF07992">
    <property type="entry name" value="Pyr_redox_2"/>
    <property type="match status" value="1"/>
</dbReference>
<dbReference type="SUPFAM" id="SSF51905">
    <property type="entry name" value="FAD/NAD(P)-binding domain"/>
    <property type="match status" value="2"/>
</dbReference>
<dbReference type="RefSeq" id="WP_055259608.1">
    <property type="nucleotide sequence ID" value="NZ_CABIXL010000005.1"/>
</dbReference>
<evidence type="ECO:0000313" key="4">
    <source>
        <dbReference type="Proteomes" id="UP000095488"/>
    </source>
</evidence>
<dbReference type="InterPro" id="IPR051691">
    <property type="entry name" value="Metab_Enz_Cyan_OpOx_G3PDH"/>
</dbReference>
<comment type="caution">
    <text evidence="3">The sequence shown here is derived from an EMBL/GenBank/DDBJ whole genome shotgun (WGS) entry which is preliminary data.</text>
</comment>
<dbReference type="PRINTS" id="PR00368">
    <property type="entry name" value="FADPNR"/>
</dbReference>
<dbReference type="Proteomes" id="UP000095488">
    <property type="component" value="Unassembled WGS sequence"/>
</dbReference>
<dbReference type="PRINTS" id="PR00469">
    <property type="entry name" value="PNDRDTASEII"/>
</dbReference>
<dbReference type="PANTHER" id="PTHR42949:SF3">
    <property type="entry name" value="ANAEROBIC GLYCEROL-3-PHOSPHATE DEHYDROGENASE SUBUNIT B"/>
    <property type="match status" value="1"/>
</dbReference>
<dbReference type="Gene3D" id="3.50.50.60">
    <property type="entry name" value="FAD/NAD(P)-binding domain"/>
    <property type="match status" value="2"/>
</dbReference>
<dbReference type="GO" id="GO:0004791">
    <property type="term" value="F:thioredoxin-disulfide reductase (NADPH) activity"/>
    <property type="evidence" value="ECO:0007669"/>
    <property type="project" value="UniProtKB-EC"/>
</dbReference>
<dbReference type="InterPro" id="IPR023753">
    <property type="entry name" value="FAD/NAD-binding_dom"/>
</dbReference>
<evidence type="ECO:0000259" key="2">
    <source>
        <dbReference type="Pfam" id="PF07992"/>
    </source>
</evidence>
<gene>
    <name evidence="3" type="primary">trxB_3</name>
    <name evidence="3" type="ORF">ERS852473_01787</name>
</gene>
<protein>
    <submittedName>
        <fullName evidence="3">Thioredoxin reductase</fullName>
        <ecNumber evidence="3">1.8.1.9</ecNumber>
    </submittedName>
</protein>
<reference evidence="3 4" key="1">
    <citation type="submission" date="2015-09" db="EMBL/GenBank/DDBJ databases">
        <authorList>
            <consortium name="Pathogen Informatics"/>
            <person name="Wu L."/>
            <person name="Ma J."/>
        </authorList>
    </citation>
    <scope>NUCLEOTIDE SEQUENCE [LARGE SCALE GENOMIC DNA]</scope>
    <source>
        <strain evidence="3 4">2789STDY5834858</strain>
    </source>
</reference>
<dbReference type="PANTHER" id="PTHR42949">
    <property type="entry name" value="ANAEROBIC GLYCEROL-3-PHOSPHATE DEHYDROGENASE SUBUNIT B"/>
    <property type="match status" value="1"/>
</dbReference>
<keyword evidence="4" id="KW-1185">Reference proteome</keyword>
<sequence>MSNVYFEYDLVVIGGGPAGMACAISADNENIKNILLIEREEYLGGELNQTIHCGYGEDIFGHSVTGSEYAQYFIDSIKFSDIQVKLNTTALSIKNGNMIYYVSPNEGMKIIKAKVIVLATGSREKFNCNIDIPINKIAGVYTIGAAQRFINAQGYLPGKKIVILGSGDKEILIARRLLVEGAEVIAIIEPSNKLNCRTDKSIKIIKDFNLCIKLNHNIIDILGDERISGVVLASDDKIMESIECDSLLISLNRSSESELAKELSLEINKENDSILVNEKFETSRKNILACGNAIHCDELSKKCVEEGMKVGKIVKEYLIRN</sequence>